<dbReference type="Gene3D" id="3.40.50.720">
    <property type="entry name" value="NAD(P)-binding Rossmann-like Domain"/>
    <property type="match status" value="1"/>
</dbReference>
<sequence>MGRTIAVTGAAGFIGGNFVRYWRSVHPEDGIVAIDALTYAGNVRNLDEVRAEIVFVQHDIADEAEMTRVLRANEVDVVVNFAAETHNSLAVLEPARFFRTNVLGTQALLEACRQAGVGRFHQVSTCEVYGDLALDSPESFTESSPYLPHTPYSASKAGSDHVVRSYQHTFGLPVTISNCANNYGPYQFPEKVLPLFVTNALAGLPLPMYASTGNKREWISVTDHCRAIDLILARGEVGETYHVGSGEEATIEEMADLVLDELGLPGTLKTLVSDRPGHDRRYLLDSTRIRRTLGWAPEVPFERGVRETIRWYRSNRAWWEPLLAHRRIAEESWSRRDRAPLSRRR</sequence>
<gene>
    <name evidence="10" type="primary">rfbB</name>
    <name evidence="10" type="ORF">SM611_05495</name>
</gene>
<evidence type="ECO:0000256" key="7">
    <source>
        <dbReference type="ARBA" id="ARBA00023239"/>
    </source>
</evidence>
<protein>
    <recommendedName>
        <fullName evidence="5 8">dTDP-glucose 4,6-dehydratase</fullName>
        <ecNumber evidence="4 8">4.2.1.46</ecNumber>
    </recommendedName>
</protein>
<evidence type="ECO:0000313" key="11">
    <source>
        <dbReference type="Proteomes" id="UP001569963"/>
    </source>
</evidence>
<evidence type="ECO:0000256" key="6">
    <source>
        <dbReference type="ARBA" id="ARBA00023027"/>
    </source>
</evidence>
<dbReference type="NCBIfam" id="TIGR01181">
    <property type="entry name" value="dTDP_gluc_dehyt"/>
    <property type="match status" value="1"/>
</dbReference>
<proteinExistence type="inferred from homology"/>
<evidence type="ECO:0000256" key="2">
    <source>
        <dbReference type="ARBA" id="ARBA00001911"/>
    </source>
</evidence>
<comment type="similarity">
    <text evidence="3 8">Belongs to the NAD(P)-dependent epimerase/dehydratase family. dTDP-glucose dehydratase subfamily.</text>
</comment>
<keyword evidence="11" id="KW-1185">Reference proteome</keyword>
<reference evidence="10 11" key="1">
    <citation type="submission" date="2023-11" db="EMBL/GenBank/DDBJ databases">
        <title>Actinomadura monticuli sp. nov., isolated from volcanic ash.</title>
        <authorList>
            <person name="Lee S.D."/>
            <person name="Yang H."/>
            <person name="Kim I.S."/>
        </authorList>
    </citation>
    <scope>NUCLEOTIDE SEQUENCE [LARGE SCALE GENOMIC DNA]</scope>
    <source>
        <strain evidence="10 11">DLS-62</strain>
    </source>
</reference>
<evidence type="ECO:0000313" key="10">
    <source>
        <dbReference type="EMBL" id="MFA1538378.1"/>
    </source>
</evidence>
<evidence type="ECO:0000256" key="1">
    <source>
        <dbReference type="ARBA" id="ARBA00001539"/>
    </source>
</evidence>
<accession>A0ABV4Q5Q2</accession>
<comment type="catalytic activity">
    <reaction evidence="1 8">
        <text>dTDP-alpha-D-glucose = dTDP-4-dehydro-6-deoxy-alpha-D-glucose + H2O</text>
        <dbReference type="Rhea" id="RHEA:17221"/>
        <dbReference type="ChEBI" id="CHEBI:15377"/>
        <dbReference type="ChEBI" id="CHEBI:57477"/>
        <dbReference type="ChEBI" id="CHEBI:57649"/>
        <dbReference type="EC" id="4.2.1.46"/>
    </reaction>
</comment>
<dbReference type="Pfam" id="PF16363">
    <property type="entry name" value="GDP_Man_Dehyd"/>
    <property type="match status" value="1"/>
</dbReference>
<dbReference type="InterPro" id="IPR005888">
    <property type="entry name" value="dTDP_Gluc_deHydtase"/>
</dbReference>
<evidence type="ECO:0000256" key="5">
    <source>
        <dbReference type="ARBA" id="ARBA00016977"/>
    </source>
</evidence>
<dbReference type="InterPro" id="IPR016040">
    <property type="entry name" value="NAD(P)-bd_dom"/>
</dbReference>
<keyword evidence="6" id="KW-0520">NAD</keyword>
<keyword evidence="7 8" id="KW-0456">Lyase</keyword>
<evidence type="ECO:0000256" key="3">
    <source>
        <dbReference type="ARBA" id="ARBA00008178"/>
    </source>
</evidence>
<feature type="domain" description="NAD(P)-binding" evidence="9">
    <location>
        <begin position="7"/>
        <end position="308"/>
    </location>
</feature>
<evidence type="ECO:0000256" key="4">
    <source>
        <dbReference type="ARBA" id="ARBA00011990"/>
    </source>
</evidence>
<name>A0ABV4Q5Q2_9ACTN</name>
<organism evidence="10 11">
    <name type="scientific">Actinomadura monticuli</name>
    <dbReference type="NCBI Taxonomy" id="3097367"/>
    <lineage>
        <taxon>Bacteria</taxon>
        <taxon>Bacillati</taxon>
        <taxon>Actinomycetota</taxon>
        <taxon>Actinomycetes</taxon>
        <taxon>Streptosporangiales</taxon>
        <taxon>Thermomonosporaceae</taxon>
        <taxon>Actinomadura</taxon>
    </lineage>
</organism>
<dbReference type="EC" id="4.2.1.46" evidence="4 8"/>
<dbReference type="EMBL" id="JAXCEI010000002">
    <property type="protein sequence ID" value="MFA1538378.1"/>
    <property type="molecule type" value="Genomic_DNA"/>
</dbReference>
<dbReference type="InterPro" id="IPR036291">
    <property type="entry name" value="NAD(P)-bd_dom_sf"/>
</dbReference>
<dbReference type="CDD" id="cd05246">
    <property type="entry name" value="dTDP_GD_SDR_e"/>
    <property type="match status" value="1"/>
</dbReference>
<dbReference type="Proteomes" id="UP001569963">
    <property type="component" value="Unassembled WGS sequence"/>
</dbReference>
<evidence type="ECO:0000259" key="9">
    <source>
        <dbReference type="Pfam" id="PF16363"/>
    </source>
</evidence>
<comment type="cofactor">
    <cofactor evidence="2 8">
        <name>NAD(+)</name>
        <dbReference type="ChEBI" id="CHEBI:57540"/>
    </cofactor>
</comment>
<dbReference type="RefSeq" id="WP_371947733.1">
    <property type="nucleotide sequence ID" value="NZ_JAXCEI010000002.1"/>
</dbReference>
<dbReference type="PANTHER" id="PTHR43000">
    <property type="entry name" value="DTDP-D-GLUCOSE 4,6-DEHYDRATASE-RELATED"/>
    <property type="match status" value="1"/>
</dbReference>
<evidence type="ECO:0000256" key="8">
    <source>
        <dbReference type="RuleBase" id="RU004473"/>
    </source>
</evidence>
<dbReference type="Gene3D" id="3.90.25.10">
    <property type="entry name" value="UDP-galactose 4-epimerase, domain 1"/>
    <property type="match status" value="1"/>
</dbReference>
<dbReference type="GO" id="GO:0008460">
    <property type="term" value="F:dTDP-glucose 4,6-dehydratase activity"/>
    <property type="evidence" value="ECO:0007669"/>
    <property type="project" value="UniProtKB-EC"/>
</dbReference>
<dbReference type="SUPFAM" id="SSF51735">
    <property type="entry name" value="NAD(P)-binding Rossmann-fold domains"/>
    <property type="match status" value="1"/>
</dbReference>
<comment type="caution">
    <text evidence="10">The sequence shown here is derived from an EMBL/GenBank/DDBJ whole genome shotgun (WGS) entry which is preliminary data.</text>
</comment>